<dbReference type="InterPro" id="IPR011989">
    <property type="entry name" value="ARM-like"/>
</dbReference>
<sequence length="1562" mass="170242">MSKSRKAAKDPTKFAEAEQRLADLRHRTAFGGLSAESDSEEAEEDEEEEKAPSVKSILEEVESAMKTFKQSRTVQEHGCAVIRNLACSSEWFELIGKVDGVDLILLALQRFKLSSLVQEQGLGALSNLACKVSLRERLTQADALHLVLIALQEHPDKAHTCAQACSALWNLVADHKQNQAAVHGLGITKLVCEAMNTHVESDEVLEGAFGALSNITAFNQENKQDIVDAGGAASICRGMQEHLTVTGVQRAGCAALWGLTAHHPEAQLAAVEANAPAIVCQAMQSEIMDPRLQENGCGALRNLCADNDDFKIRTVAAGGAERACSALARHEDLRVRRQACSALMNMSSVGPERIEDCHDEILQADAVGRLCTAIEAHKKELTVVEPACAALRNLIAGAQVGETRGLTYKQILDEDLVKRLVQTIFLNLDHNLVQHHCLEALRHVCGWEKGALLLERNRGAQAVKRSMERDEQRKVHDPVIRERGCNILKGLALGTATGSRSILEDDRPDGLKRIKHAMESFRSLKEVQKSALEALMALAKGWPKEGAQRIKAVGCFKDILAAMSNHSQDLTLLVSACGVIRQLAVNGILIEEARPVLERYIRQFPEEVRLLVPAMHSLAEMVSLMEPTDADKSLAHDVSNSLVAHKRIAHVQAAGLSILRGWAAVGGIGLFAATEARCVERARVAMLEHKEDEAVQGIACEVLRRVAASSTQMRDNIIEAGLYSLIMTAQETCRASPQVCRQSLQAAGTLLGFMAAKGQGRQEERMRMMMQSAAKAKAAAGTPQRSGAIAFGKLVKETDMSQFATNVQDLLVLHKSSSLFVQDACHVQAFAKFLFFVLGHVVCAVRDEMQTGWSDDGSLQNLDPALSLLKTRSGLQPPVGVEWREEQQQDMPKDAQTDHGKRTSTLRQNIGMETQNHGPALAPRAGGDMKNSFEGVSRMQLLNFAGGGSTASQTLHGKEVNGGGYRGTSSPAAWQVATVQRRQAEDSASKQHNQSSETLSGSNSSETGDGTHPYPGRSHEWAKYDYKKTTGELEGMTAVVEAVDSAKDKAVDKARAVDKAFGNQQKKVKELGRVMDHLDVLQSLAESSDEGCKAVQSIGVLPTILTVLKQHRRSEAANFFALRVIWSLLTNTTLIRHAIEAGLVELVFSCLTRFHGCPAVQSAALLLVSRTSLQNQDAKAMYIEANIIPLMRRLLEEDDEFLRGRCLGALANLASNNTKAVERMPDMEDAIVEMLCSGSDSEQLQCRCLQLLWALLRAARSKRQKPQAFCSSRLLDAVLDALAKHSKSENLQVQGMGFLWNLTALGQEQKRWVLEHGGLRLAVVALEAHADSRPVQHHGLELLRSLSCLGPEARKQVQNARAVDFAKTALVMRGDPRILCAATALLGNLACGDPAVKRQLFDQDIPKEILSGMEDYARDVGVQVVGAWALGNFVGVSRKRARQLYELGGKDRVFLAMSEYPLNDSMKMYGTAVVRRLELVQDLTLSADKMEEDDEEDANADKTTEGKSFAELDKEEQEDAGSESESSEDPELQAKIQALAKQTGQGQGDTRSGVKLGSDDGD</sequence>
<evidence type="ECO:0000313" key="5">
    <source>
        <dbReference type="Proteomes" id="UP000186817"/>
    </source>
</evidence>
<dbReference type="SUPFAM" id="SSF48371">
    <property type="entry name" value="ARM repeat"/>
    <property type="match status" value="3"/>
</dbReference>
<feature type="compositionally biased region" description="Polar residues" evidence="2">
    <location>
        <begin position="908"/>
        <end position="917"/>
    </location>
</feature>
<feature type="compositionally biased region" description="Polar residues" evidence="2">
    <location>
        <begin position="967"/>
        <end position="981"/>
    </location>
</feature>
<gene>
    <name evidence="4" type="primary">aarA</name>
    <name evidence="4" type="ORF">AK812_SmicGene10502</name>
</gene>
<evidence type="ECO:0000259" key="3">
    <source>
        <dbReference type="Pfam" id="PF23744"/>
    </source>
</evidence>
<dbReference type="InterPro" id="IPR016024">
    <property type="entry name" value="ARM-type_fold"/>
</dbReference>
<dbReference type="Pfam" id="PF23744">
    <property type="entry name" value="ARM_LRRK2"/>
    <property type="match status" value="1"/>
</dbReference>
<feature type="compositionally biased region" description="Basic and acidic residues" evidence="2">
    <location>
        <begin position="1499"/>
        <end position="1512"/>
    </location>
</feature>
<evidence type="ECO:0000256" key="2">
    <source>
        <dbReference type="SAM" id="MobiDB-lite"/>
    </source>
</evidence>
<protein>
    <submittedName>
        <fullName evidence="4">Protein aardvark</fullName>
    </submittedName>
</protein>
<feature type="domain" description="LRRK2 ARM repeat" evidence="3">
    <location>
        <begin position="61"/>
        <end position="256"/>
    </location>
</feature>
<name>A0A1Q9EFS8_SYMMI</name>
<comment type="caution">
    <text evidence="4">The sequence shown here is derived from an EMBL/GenBank/DDBJ whole genome shotgun (WGS) entry which is preliminary data.</text>
</comment>
<dbReference type="Gene3D" id="1.25.10.10">
    <property type="entry name" value="Leucine-rich Repeat Variant"/>
    <property type="match status" value="5"/>
</dbReference>
<dbReference type="InterPro" id="IPR056597">
    <property type="entry name" value="ARM_LRRK2"/>
</dbReference>
<dbReference type="PANTHER" id="PTHR22895:SF0">
    <property type="entry name" value="ARMADILLO REPEAT-CONTAINING PROTEIN 6"/>
    <property type="match status" value="1"/>
</dbReference>
<dbReference type="InterPro" id="IPR000225">
    <property type="entry name" value="Armadillo"/>
</dbReference>
<organism evidence="4 5">
    <name type="scientific">Symbiodinium microadriaticum</name>
    <name type="common">Dinoflagellate</name>
    <name type="synonym">Zooxanthella microadriatica</name>
    <dbReference type="NCBI Taxonomy" id="2951"/>
    <lineage>
        <taxon>Eukaryota</taxon>
        <taxon>Sar</taxon>
        <taxon>Alveolata</taxon>
        <taxon>Dinophyceae</taxon>
        <taxon>Suessiales</taxon>
        <taxon>Symbiodiniaceae</taxon>
        <taxon>Symbiodinium</taxon>
    </lineage>
</organism>
<evidence type="ECO:0000313" key="4">
    <source>
        <dbReference type="EMBL" id="OLQ06227.1"/>
    </source>
</evidence>
<feature type="region of interest" description="Disordered" evidence="2">
    <location>
        <begin position="31"/>
        <end position="54"/>
    </location>
</feature>
<feature type="compositionally biased region" description="Low complexity" evidence="2">
    <location>
        <begin position="995"/>
        <end position="1008"/>
    </location>
</feature>
<dbReference type="EMBL" id="LSRX01000165">
    <property type="protein sequence ID" value="OLQ06227.1"/>
    <property type="molecule type" value="Genomic_DNA"/>
</dbReference>
<dbReference type="Proteomes" id="UP000186817">
    <property type="component" value="Unassembled WGS sequence"/>
</dbReference>
<dbReference type="SMART" id="SM00185">
    <property type="entry name" value="ARM"/>
    <property type="match status" value="16"/>
</dbReference>
<feature type="compositionally biased region" description="Polar residues" evidence="2">
    <location>
        <begin position="1540"/>
        <end position="1550"/>
    </location>
</feature>
<feature type="compositionally biased region" description="Acidic residues" evidence="2">
    <location>
        <begin position="37"/>
        <end position="49"/>
    </location>
</feature>
<accession>A0A1Q9EFS8</accession>
<evidence type="ECO:0000256" key="1">
    <source>
        <dbReference type="ARBA" id="ARBA00022737"/>
    </source>
</evidence>
<keyword evidence="1" id="KW-0677">Repeat</keyword>
<feature type="region of interest" description="Disordered" evidence="2">
    <location>
        <begin position="908"/>
        <end position="931"/>
    </location>
</feature>
<reference evidence="4 5" key="1">
    <citation type="submission" date="2016-02" db="EMBL/GenBank/DDBJ databases">
        <title>Genome analysis of coral dinoflagellate symbionts highlights evolutionary adaptations to a symbiotic lifestyle.</title>
        <authorList>
            <person name="Aranda M."/>
            <person name="Li Y."/>
            <person name="Liew Y.J."/>
            <person name="Baumgarten S."/>
            <person name="Simakov O."/>
            <person name="Wilson M."/>
            <person name="Piel J."/>
            <person name="Ashoor H."/>
            <person name="Bougouffa S."/>
            <person name="Bajic V.B."/>
            <person name="Ryu T."/>
            <person name="Ravasi T."/>
            <person name="Bayer T."/>
            <person name="Micklem G."/>
            <person name="Kim H."/>
            <person name="Bhak J."/>
            <person name="Lajeunesse T.C."/>
            <person name="Voolstra C.R."/>
        </authorList>
    </citation>
    <scope>NUCLEOTIDE SEQUENCE [LARGE SCALE GENOMIC DNA]</scope>
    <source>
        <strain evidence="4 5">CCMP2467</strain>
    </source>
</reference>
<feature type="region of interest" description="Disordered" evidence="2">
    <location>
        <begin position="1487"/>
        <end position="1562"/>
    </location>
</feature>
<feature type="region of interest" description="Disordered" evidence="2">
    <location>
        <begin position="948"/>
        <end position="1019"/>
    </location>
</feature>
<proteinExistence type="predicted"/>
<keyword evidence="5" id="KW-1185">Reference proteome</keyword>
<feature type="compositionally biased region" description="Acidic residues" evidence="2">
    <location>
        <begin position="1513"/>
        <end position="1531"/>
    </location>
</feature>
<dbReference type="OrthoDB" id="422450at2759"/>
<dbReference type="PANTHER" id="PTHR22895">
    <property type="entry name" value="ARMADILLO REPEAT-CONTAINING PROTEIN 6"/>
    <property type="match status" value="1"/>
</dbReference>